<dbReference type="EMBL" id="CALNXJ010000018">
    <property type="protein sequence ID" value="CAH3121305.1"/>
    <property type="molecule type" value="Genomic_DNA"/>
</dbReference>
<evidence type="ECO:0000256" key="6">
    <source>
        <dbReference type="ARBA" id="ARBA00022622"/>
    </source>
</evidence>
<feature type="binding site" evidence="15">
    <location>
        <position position="89"/>
    </location>
    <ligand>
        <name>Zn(2+)</name>
        <dbReference type="ChEBI" id="CHEBI:29105"/>
        <label>2</label>
    </ligand>
</feature>
<dbReference type="GO" id="GO:0004035">
    <property type="term" value="F:alkaline phosphatase activity"/>
    <property type="evidence" value="ECO:0007669"/>
    <property type="project" value="UniProtKB-EC"/>
</dbReference>
<dbReference type="InterPro" id="IPR001952">
    <property type="entry name" value="Alkaline_phosphatase"/>
</dbReference>
<evidence type="ECO:0000256" key="12">
    <source>
        <dbReference type="ARBA" id="ARBA00023180"/>
    </source>
</evidence>
<dbReference type="FunFam" id="3.40.720.10:FF:000008">
    <property type="entry name" value="Alkaline phosphatase"/>
    <property type="match status" value="1"/>
</dbReference>
<dbReference type="AlphaFoldDB" id="A0AAU9WPG5"/>
<keyword evidence="4" id="KW-1003">Cell membrane</keyword>
<dbReference type="GO" id="GO:0005886">
    <property type="term" value="C:plasma membrane"/>
    <property type="evidence" value="ECO:0007669"/>
    <property type="project" value="UniProtKB-SubCell"/>
</dbReference>
<dbReference type="GO" id="GO:0098552">
    <property type="term" value="C:side of membrane"/>
    <property type="evidence" value="ECO:0007669"/>
    <property type="project" value="UniProtKB-KW"/>
</dbReference>
<evidence type="ECO:0000256" key="11">
    <source>
        <dbReference type="ARBA" id="ARBA00023136"/>
    </source>
</evidence>
<keyword evidence="5" id="KW-0597">Phosphoprotein</keyword>
<evidence type="ECO:0000256" key="1">
    <source>
        <dbReference type="ARBA" id="ARBA00004609"/>
    </source>
</evidence>
<evidence type="ECO:0000256" key="14">
    <source>
        <dbReference type="PIRSR" id="PIRSR601952-1"/>
    </source>
</evidence>
<keyword evidence="13" id="KW-0449">Lipoprotein</keyword>
<evidence type="ECO:0000256" key="5">
    <source>
        <dbReference type="ARBA" id="ARBA00022553"/>
    </source>
</evidence>
<dbReference type="Gene3D" id="3.40.720.10">
    <property type="entry name" value="Alkaline Phosphatase, subunit A"/>
    <property type="match status" value="1"/>
</dbReference>
<gene>
    <name evidence="18" type="ORF">PMEA_00009139</name>
</gene>
<evidence type="ECO:0000256" key="15">
    <source>
        <dbReference type="PIRSR" id="PIRSR601952-2"/>
    </source>
</evidence>
<evidence type="ECO:0000256" key="4">
    <source>
        <dbReference type="ARBA" id="ARBA00022475"/>
    </source>
</evidence>
<dbReference type="SMART" id="SM00098">
    <property type="entry name" value="alkPPc"/>
    <property type="match status" value="1"/>
</dbReference>
<dbReference type="Proteomes" id="UP001159428">
    <property type="component" value="Unassembled WGS sequence"/>
</dbReference>
<evidence type="ECO:0000256" key="7">
    <source>
        <dbReference type="ARBA" id="ARBA00022723"/>
    </source>
</evidence>
<evidence type="ECO:0000256" key="9">
    <source>
        <dbReference type="ARBA" id="ARBA00022833"/>
    </source>
</evidence>
<evidence type="ECO:0000256" key="3">
    <source>
        <dbReference type="ARBA" id="ARBA00012647"/>
    </source>
</evidence>
<organism evidence="18 19">
    <name type="scientific">Pocillopora meandrina</name>
    <dbReference type="NCBI Taxonomy" id="46732"/>
    <lineage>
        <taxon>Eukaryota</taxon>
        <taxon>Metazoa</taxon>
        <taxon>Cnidaria</taxon>
        <taxon>Anthozoa</taxon>
        <taxon>Hexacorallia</taxon>
        <taxon>Scleractinia</taxon>
        <taxon>Astrocoeniina</taxon>
        <taxon>Pocilloporidae</taxon>
        <taxon>Pocillopora</taxon>
    </lineage>
</organism>
<keyword evidence="19" id="KW-1185">Reference proteome</keyword>
<evidence type="ECO:0000256" key="8">
    <source>
        <dbReference type="ARBA" id="ARBA00022801"/>
    </source>
</evidence>
<dbReference type="PROSITE" id="PS00123">
    <property type="entry name" value="ALKALINE_PHOSPHATASE"/>
    <property type="match status" value="1"/>
</dbReference>
<keyword evidence="8 17" id="KW-0378">Hydrolase</keyword>
<keyword evidence="6" id="KW-0336">GPI-anchor</keyword>
<comment type="similarity">
    <text evidence="2 16">Belongs to the alkaline phosphatase family.</text>
</comment>
<protein>
    <recommendedName>
        <fullName evidence="3 17">Alkaline phosphatase</fullName>
        <ecNumber evidence="3 17">3.1.3.1</ecNumber>
    </recommendedName>
</protein>
<comment type="cofactor">
    <cofactor evidence="15">
        <name>Zn(2+)</name>
        <dbReference type="ChEBI" id="CHEBI:29105"/>
    </cofactor>
    <text evidence="15">Binds 2 Zn(2+) ions.</text>
</comment>
<feature type="binding site" evidence="15">
    <location>
        <position position="407"/>
    </location>
    <ligand>
        <name>Zn(2+)</name>
        <dbReference type="ChEBI" id="CHEBI:29105"/>
        <label>2</label>
    </ligand>
</feature>
<keyword evidence="7 15" id="KW-0479">Metal-binding</keyword>
<name>A0AAU9WPG5_9CNID</name>
<dbReference type="Pfam" id="PF00245">
    <property type="entry name" value="Alk_phosphatase"/>
    <property type="match status" value="1"/>
</dbReference>
<dbReference type="PANTHER" id="PTHR11596:SF5">
    <property type="entry name" value="ALKALINE PHOSPHATASE"/>
    <property type="match status" value="1"/>
</dbReference>
<keyword evidence="10 15" id="KW-0460">Magnesium</keyword>
<keyword evidence="12" id="KW-0325">Glycoprotein</keyword>
<feature type="binding site" evidence="15">
    <location>
        <position position="203"/>
    </location>
    <ligand>
        <name>Mg(2+)</name>
        <dbReference type="ChEBI" id="CHEBI:18420"/>
    </ligand>
</feature>
<feature type="binding site" evidence="15">
    <location>
        <position position="89"/>
    </location>
    <ligand>
        <name>Mg(2+)</name>
        <dbReference type="ChEBI" id="CHEBI:18420"/>
    </ligand>
</feature>
<feature type="binding site" evidence="15">
    <location>
        <position position="489"/>
    </location>
    <ligand>
        <name>Zn(2+)</name>
        <dbReference type="ChEBI" id="CHEBI:29105"/>
        <label>2</label>
    </ligand>
</feature>
<evidence type="ECO:0000256" key="16">
    <source>
        <dbReference type="RuleBase" id="RU003946"/>
    </source>
</evidence>
<comment type="subcellular location">
    <subcellularLocation>
        <location evidence="1">Cell membrane</location>
        <topology evidence="1">Lipid-anchor</topology>
        <topology evidence="1">GPI-anchor</topology>
    </subcellularLocation>
</comment>
<dbReference type="PRINTS" id="PR00113">
    <property type="entry name" value="ALKPHPHTASE"/>
</dbReference>
<dbReference type="InterPro" id="IPR017850">
    <property type="entry name" value="Alkaline_phosphatase_core_sf"/>
</dbReference>
<sequence length="540" mass="59460">MVSFANRNGIILIAISIAVALAIVIGISHTQKSTAPSMVQRRAAGVPISLPTRQTENQWFKDGVKLIRDNLNRQPLTHTAKNTILFLGDGMGITTTTAARILAGQMLNQSGEEYVLSWEKFPWSALSKTYNVDQQVPDSAGTGTAFLNGVKTNAGVIGVDEAVKRGFCQSLNESNKVLSILTLAEMAGMSTGIVTTTRVTHATPACLYAHSPERGWESDRDLRRKAKDDASNCTDIALQLIEYPFGDGIEVIFAGGRRELIPNNETDPEYPDLKGERLDGRNLIQEWVDKFPNSQYVWNKTGFDQIDVNKVDHVLGLFEYSHMQYEVFRKENETEPSIEEMTEKAINILQKNPKGYFLLVEGGRIDHGHHGTKAVRALNDAVAMAKACEKATEMTNREDTLVVVTADHSHVFSMGGYAKRGNSIFDLVVKVGETTPDVAKDKLPYTVLDYANGPGGERVNGTRQDLTGVDTGDSDFEQQATVWLSSETHGGDDVGIYADGPGAYLFRGVVEQPYIFHVMDHAMCLSDSKRDTCDRHPARE</sequence>
<keyword evidence="11" id="KW-0472">Membrane</keyword>
<comment type="catalytic activity">
    <reaction evidence="17">
        <text>a phosphate monoester + H2O = an alcohol + phosphate</text>
        <dbReference type="Rhea" id="RHEA:15017"/>
        <dbReference type="ChEBI" id="CHEBI:15377"/>
        <dbReference type="ChEBI" id="CHEBI:30879"/>
        <dbReference type="ChEBI" id="CHEBI:43474"/>
        <dbReference type="ChEBI" id="CHEBI:67140"/>
        <dbReference type="EC" id="3.1.3.1"/>
    </reaction>
</comment>
<evidence type="ECO:0000313" key="18">
    <source>
        <dbReference type="EMBL" id="CAH3121305.1"/>
    </source>
</evidence>
<dbReference type="GO" id="GO:0046872">
    <property type="term" value="F:metal ion binding"/>
    <property type="evidence" value="ECO:0007669"/>
    <property type="project" value="UniProtKB-KW"/>
</dbReference>
<evidence type="ECO:0000256" key="10">
    <source>
        <dbReference type="ARBA" id="ARBA00022842"/>
    </source>
</evidence>
<dbReference type="SUPFAM" id="SSF53649">
    <property type="entry name" value="Alkaline phosphatase-like"/>
    <property type="match status" value="1"/>
</dbReference>
<dbReference type="InterPro" id="IPR018299">
    <property type="entry name" value="Alkaline_phosphatase_AS"/>
</dbReference>
<evidence type="ECO:0000256" key="13">
    <source>
        <dbReference type="ARBA" id="ARBA00023288"/>
    </source>
</evidence>
<keyword evidence="9 15" id="KW-0862">Zinc</keyword>
<feature type="active site" description="Phosphoserine intermediate" evidence="14">
    <location>
        <position position="139"/>
    </location>
</feature>
<dbReference type="PANTHER" id="PTHR11596">
    <property type="entry name" value="ALKALINE PHOSPHATASE"/>
    <property type="match status" value="1"/>
</dbReference>
<feature type="binding site" evidence="15">
    <location>
        <position position="361"/>
    </location>
    <ligand>
        <name>Mg(2+)</name>
        <dbReference type="ChEBI" id="CHEBI:18420"/>
    </ligand>
</feature>
<feature type="binding site" evidence="15">
    <location>
        <position position="370"/>
    </location>
    <ligand>
        <name>Zn(2+)</name>
        <dbReference type="ChEBI" id="CHEBI:29105"/>
        <label>2</label>
    </ligand>
</feature>
<dbReference type="CDD" id="cd16012">
    <property type="entry name" value="ALP"/>
    <property type="match status" value="1"/>
</dbReference>
<reference evidence="18 19" key="1">
    <citation type="submission" date="2022-05" db="EMBL/GenBank/DDBJ databases">
        <authorList>
            <consortium name="Genoscope - CEA"/>
            <person name="William W."/>
        </authorList>
    </citation>
    <scope>NUCLEOTIDE SEQUENCE [LARGE SCALE GENOMIC DNA]</scope>
</reference>
<feature type="binding site" evidence="15">
    <location>
        <position position="366"/>
    </location>
    <ligand>
        <name>Zn(2+)</name>
        <dbReference type="ChEBI" id="CHEBI:29105"/>
        <label>2</label>
    </ligand>
</feature>
<feature type="binding site" evidence="15">
    <location>
        <position position="408"/>
    </location>
    <ligand>
        <name>Zn(2+)</name>
        <dbReference type="ChEBI" id="CHEBI:29105"/>
        <label>2</label>
    </ligand>
</feature>
<evidence type="ECO:0000313" key="19">
    <source>
        <dbReference type="Proteomes" id="UP001159428"/>
    </source>
</evidence>
<comment type="caution">
    <text evidence="18">The sequence shown here is derived from an EMBL/GenBank/DDBJ whole genome shotgun (WGS) entry which is preliminary data.</text>
</comment>
<accession>A0AAU9WPG5</accession>
<dbReference type="EC" id="3.1.3.1" evidence="3 17"/>
<proteinExistence type="inferred from homology"/>
<evidence type="ECO:0000256" key="17">
    <source>
        <dbReference type="RuleBase" id="RU003947"/>
    </source>
</evidence>
<comment type="cofactor">
    <cofactor evidence="15">
        <name>Mg(2+)</name>
        <dbReference type="ChEBI" id="CHEBI:18420"/>
    </cofactor>
    <text evidence="15">Binds 1 Mg(2+) ion.</text>
</comment>
<evidence type="ECO:0000256" key="2">
    <source>
        <dbReference type="ARBA" id="ARBA00005984"/>
    </source>
</evidence>
<feature type="binding site" evidence="15">
    <location>
        <position position="201"/>
    </location>
    <ligand>
        <name>Mg(2+)</name>
        <dbReference type="ChEBI" id="CHEBI:18420"/>
    </ligand>
</feature>